<dbReference type="InterPro" id="IPR007224">
    <property type="entry name" value="TIF_Rrn11"/>
</dbReference>
<evidence type="ECO:0000313" key="2">
    <source>
        <dbReference type="EMBL" id="UJO15020.1"/>
    </source>
</evidence>
<evidence type="ECO:0000256" key="1">
    <source>
        <dbReference type="SAM" id="MobiDB-lite"/>
    </source>
</evidence>
<dbReference type="OrthoDB" id="2159786at2759"/>
<dbReference type="KEGG" id="ffu:CLAFUR5_08256"/>
<dbReference type="PANTHER" id="PTHR28244">
    <property type="entry name" value="RNA POLYMERASE I-SPECIFIC TRANSCRIPTION INITIATION FACTOR RRN11"/>
    <property type="match status" value="1"/>
</dbReference>
<sequence length="442" mass="50015">MPAFAPVYTAPPSQRILLAREQKRPRKRKRGGSDEDEEDDEDGDAEDSPSSEPDTDQENAARGSQSINKKDPYHVAGWPRNKPLPGANFPHAPAKEVKSTGLSAEEELARLKPPLLLPKTTTDHQSASLKRRHLDTLTALLHKCMLNGDWHRASRAWALILRTEVQGRSIDVRQNGRWLIGGELLMRRNQAVEQQQVDARVADDSDLNLGAEQGVTTTRVPIISDDGFELARQYYERLILQHPHLQRAHHDAVNALAIYPALFNVWIYEVHDRARRARQKIHLAQETSELDMRSTSDGSEDDEVSERKRNLVQVRRTELDQASPIVQRMDELMLSPPYDTSKELLHSRGTVALWLSDLHKDISRHHSTSVENSGTSSEDETMQTESIEAQASRKRHETQAFAERRKAKTIFGQLQSAGVEVSQDIMDVLEEDEDLSANHDMD</sequence>
<feature type="region of interest" description="Disordered" evidence="1">
    <location>
        <begin position="288"/>
        <end position="309"/>
    </location>
</feature>
<organism evidence="2 3">
    <name type="scientific">Passalora fulva</name>
    <name type="common">Tomato leaf mold</name>
    <name type="synonym">Cladosporium fulvum</name>
    <dbReference type="NCBI Taxonomy" id="5499"/>
    <lineage>
        <taxon>Eukaryota</taxon>
        <taxon>Fungi</taxon>
        <taxon>Dikarya</taxon>
        <taxon>Ascomycota</taxon>
        <taxon>Pezizomycotina</taxon>
        <taxon>Dothideomycetes</taxon>
        <taxon>Dothideomycetidae</taxon>
        <taxon>Mycosphaerellales</taxon>
        <taxon>Mycosphaerellaceae</taxon>
        <taxon>Fulvia</taxon>
    </lineage>
</organism>
<reference evidence="2" key="2">
    <citation type="journal article" date="2022" name="Microb. Genom.">
        <title>A chromosome-scale genome assembly of the tomato pathogen Cladosporium fulvum reveals a compartmentalized genome architecture and the presence of a dispensable chromosome.</title>
        <authorList>
            <person name="Zaccaron A.Z."/>
            <person name="Chen L.H."/>
            <person name="Samaras A."/>
            <person name="Stergiopoulos I."/>
        </authorList>
    </citation>
    <scope>NUCLEOTIDE SEQUENCE</scope>
    <source>
        <strain evidence="2">Race5_Kim</strain>
    </source>
</reference>
<gene>
    <name evidence="2" type="ORF">CLAFUR5_08256</name>
</gene>
<dbReference type="Pfam" id="PF04090">
    <property type="entry name" value="Rrn11"/>
    <property type="match status" value="1"/>
</dbReference>
<dbReference type="GO" id="GO:0001181">
    <property type="term" value="F:RNA polymerase I general transcription initiation factor activity"/>
    <property type="evidence" value="ECO:0007669"/>
    <property type="project" value="InterPro"/>
</dbReference>
<dbReference type="AlphaFoldDB" id="A0A9Q8LCM0"/>
<reference evidence="2" key="1">
    <citation type="submission" date="2021-12" db="EMBL/GenBank/DDBJ databases">
        <authorList>
            <person name="Zaccaron A."/>
            <person name="Stergiopoulos I."/>
        </authorList>
    </citation>
    <scope>NUCLEOTIDE SEQUENCE</scope>
    <source>
        <strain evidence="2">Race5_Kim</strain>
    </source>
</reference>
<dbReference type="GO" id="GO:0042790">
    <property type="term" value="P:nucleolar large rRNA transcription by RNA polymerase I"/>
    <property type="evidence" value="ECO:0007669"/>
    <property type="project" value="TreeGrafter"/>
</dbReference>
<dbReference type="RefSeq" id="XP_047759386.1">
    <property type="nucleotide sequence ID" value="XM_047907404.1"/>
</dbReference>
<evidence type="ECO:0000313" key="3">
    <source>
        <dbReference type="Proteomes" id="UP000756132"/>
    </source>
</evidence>
<protein>
    <submittedName>
        <fullName evidence="2">Uncharacterized protein</fullName>
    </submittedName>
</protein>
<feature type="region of interest" description="Disordered" evidence="1">
    <location>
        <begin position="365"/>
        <end position="400"/>
    </location>
</feature>
<dbReference type="EMBL" id="CP090165">
    <property type="protein sequence ID" value="UJO15020.1"/>
    <property type="molecule type" value="Genomic_DNA"/>
</dbReference>
<dbReference type="Proteomes" id="UP000756132">
    <property type="component" value="Chromosome 3"/>
</dbReference>
<dbReference type="GO" id="GO:0017025">
    <property type="term" value="F:TBP-class protein binding"/>
    <property type="evidence" value="ECO:0007669"/>
    <property type="project" value="TreeGrafter"/>
</dbReference>
<dbReference type="InterPro" id="IPR053029">
    <property type="entry name" value="RNA_pol_I-specific_init_factor"/>
</dbReference>
<dbReference type="GeneID" id="71988134"/>
<name>A0A9Q8LCM0_PASFU</name>
<keyword evidence="3" id="KW-1185">Reference proteome</keyword>
<feature type="compositionally biased region" description="Acidic residues" evidence="1">
    <location>
        <begin position="34"/>
        <end position="57"/>
    </location>
</feature>
<dbReference type="GO" id="GO:0070860">
    <property type="term" value="C:RNA polymerase I core factor complex"/>
    <property type="evidence" value="ECO:0007669"/>
    <property type="project" value="TreeGrafter"/>
</dbReference>
<dbReference type="GO" id="GO:0001164">
    <property type="term" value="F:RNA polymerase I core promoter sequence-specific DNA binding"/>
    <property type="evidence" value="ECO:0007669"/>
    <property type="project" value="InterPro"/>
</dbReference>
<proteinExistence type="predicted"/>
<feature type="region of interest" description="Disordered" evidence="1">
    <location>
        <begin position="1"/>
        <end position="101"/>
    </location>
</feature>
<dbReference type="PANTHER" id="PTHR28244:SF1">
    <property type="entry name" value="RNA POLYMERASE I-SPECIFIC TRANSCRIPTION INITIATION FACTOR RRN11"/>
    <property type="match status" value="1"/>
</dbReference>
<accession>A0A9Q8LCM0</accession>